<organism evidence="2 3">
    <name type="scientific">Collimonas arenae</name>
    <dbReference type="NCBI Taxonomy" id="279058"/>
    <lineage>
        <taxon>Bacteria</taxon>
        <taxon>Pseudomonadati</taxon>
        <taxon>Pseudomonadota</taxon>
        <taxon>Betaproteobacteria</taxon>
        <taxon>Burkholderiales</taxon>
        <taxon>Oxalobacteraceae</taxon>
        <taxon>Collimonas</taxon>
    </lineage>
</organism>
<keyword evidence="3" id="KW-1185">Reference proteome</keyword>
<accession>A0A0A1FAX7</accession>
<dbReference type="KEGG" id="care:LT85_1641"/>
<dbReference type="EMBL" id="CP009962">
    <property type="protein sequence ID" value="AIY40799.1"/>
    <property type="molecule type" value="Genomic_DNA"/>
</dbReference>
<evidence type="ECO:0008006" key="4">
    <source>
        <dbReference type="Google" id="ProtNLM"/>
    </source>
</evidence>
<dbReference type="OrthoDB" id="8773858at2"/>
<reference evidence="3" key="1">
    <citation type="journal article" date="2014" name="Soil Biol. Biochem.">
        <title>Structure and function of bacterial communities in ageing soils: Insights from the Mendocino ecological staircase.</title>
        <authorList>
            <person name="Uroz S."/>
            <person name="Tech J.J."/>
            <person name="Sawaya N.A."/>
            <person name="Frey-Klett P."/>
            <person name="Leveau J.H.J."/>
        </authorList>
    </citation>
    <scope>NUCLEOTIDE SEQUENCE [LARGE SCALE GENOMIC DNA]</scope>
    <source>
        <strain evidence="3">Cal35</strain>
    </source>
</reference>
<proteinExistence type="predicted"/>
<dbReference type="RefSeq" id="WP_156117471.1">
    <property type="nucleotide sequence ID" value="NZ_CP009962.1"/>
</dbReference>
<dbReference type="AlphaFoldDB" id="A0A0A1FAX7"/>
<dbReference type="HOGENOM" id="CLU_1282761_0_0_4"/>
<evidence type="ECO:0000313" key="2">
    <source>
        <dbReference type="EMBL" id="AIY40799.1"/>
    </source>
</evidence>
<keyword evidence="1" id="KW-0732">Signal</keyword>
<feature type="chain" id="PRO_5001974119" description="Lipoprotein" evidence="1">
    <location>
        <begin position="22"/>
        <end position="193"/>
    </location>
</feature>
<name>A0A0A1FAX7_9BURK</name>
<dbReference type="Proteomes" id="UP000030302">
    <property type="component" value="Chromosome"/>
</dbReference>
<sequence length="193" mass="21054">MKKLTCISFMFAAALAQSAWADAVVEHKPLDMKYDSIATDVRPAAMAHTCALKIIPVVDERQNKDTLGVNITSPLLSGDAAAWATAGLQNLSDFGFRVTKPDAADGQAAITLTPKIIRAYTWQVGMKLFGTVVLKMDYTRPDGKVESRTYRSSGDKTNMWGADSEYVTTLNYALNNLLRKVATDLDKECGLKA</sequence>
<feature type="signal peptide" evidence="1">
    <location>
        <begin position="1"/>
        <end position="21"/>
    </location>
</feature>
<gene>
    <name evidence="2" type="ORF">LT85_1641</name>
</gene>
<protein>
    <recommendedName>
        <fullName evidence="4">Lipoprotein</fullName>
    </recommendedName>
</protein>
<evidence type="ECO:0000256" key="1">
    <source>
        <dbReference type="SAM" id="SignalP"/>
    </source>
</evidence>
<evidence type="ECO:0000313" key="3">
    <source>
        <dbReference type="Proteomes" id="UP000030302"/>
    </source>
</evidence>
<dbReference type="STRING" id="279058.LT85_1641"/>